<evidence type="ECO:0000256" key="13">
    <source>
        <dbReference type="ARBA" id="ARBA00047872"/>
    </source>
</evidence>
<comment type="pathway">
    <text evidence="1 15">Amino-acid biosynthesis; L-lysine biosynthesis via DAP pathway; (S)-tetrahydrodipicolinate from L-aspartate: step 1/4.</text>
</comment>
<dbReference type="Gene3D" id="3.40.1160.10">
    <property type="entry name" value="Acetylglutamate kinase-like"/>
    <property type="match status" value="1"/>
</dbReference>
<comment type="pathway">
    <text evidence="3 15">Amino-acid biosynthesis; L-threonine biosynthesis; L-threonine from L-aspartate: step 1/5.</text>
</comment>
<evidence type="ECO:0000256" key="1">
    <source>
        <dbReference type="ARBA" id="ARBA00004766"/>
    </source>
</evidence>
<dbReference type="InterPro" id="IPR036393">
    <property type="entry name" value="AceGlu_kinase-like_sf"/>
</dbReference>
<comment type="pathway">
    <text evidence="2 15">Amino-acid biosynthesis; L-methionine biosynthesis via de novo pathway; L-homoserine from L-aspartate: step 1/3.</text>
</comment>
<dbReference type="InterPro" id="IPR041740">
    <property type="entry name" value="AKii-LysC-BS"/>
</dbReference>
<evidence type="ECO:0000256" key="2">
    <source>
        <dbReference type="ARBA" id="ARBA00004986"/>
    </source>
</evidence>
<keyword evidence="7 15" id="KW-0028">Amino-acid biosynthesis</keyword>
<evidence type="ECO:0000256" key="14">
    <source>
        <dbReference type="RuleBase" id="RU003448"/>
    </source>
</evidence>
<evidence type="ECO:0000256" key="11">
    <source>
        <dbReference type="ARBA" id="ARBA00022840"/>
    </source>
</evidence>
<evidence type="ECO:0000313" key="18">
    <source>
        <dbReference type="Proteomes" id="UP001193035"/>
    </source>
</evidence>
<evidence type="ECO:0000256" key="12">
    <source>
        <dbReference type="ARBA" id="ARBA00023154"/>
    </source>
</evidence>
<evidence type="ECO:0000313" key="17">
    <source>
        <dbReference type="EMBL" id="TMV07746.1"/>
    </source>
</evidence>
<comment type="catalytic activity">
    <reaction evidence="13 14">
        <text>L-aspartate + ATP = 4-phospho-L-aspartate + ADP</text>
        <dbReference type="Rhea" id="RHEA:23776"/>
        <dbReference type="ChEBI" id="CHEBI:29991"/>
        <dbReference type="ChEBI" id="CHEBI:30616"/>
        <dbReference type="ChEBI" id="CHEBI:57535"/>
        <dbReference type="ChEBI" id="CHEBI:456216"/>
        <dbReference type="EC" id="2.7.2.4"/>
    </reaction>
</comment>
<dbReference type="NCBIfam" id="TIGR00656">
    <property type="entry name" value="asp_kin_monofn"/>
    <property type="match status" value="1"/>
</dbReference>
<dbReference type="RefSeq" id="WP_138841653.1">
    <property type="nucleotide sequence ID" value="NZ_VCPD01000003.1"/>
</dbReference>
<evidence type="ECO:0000256" key="4">
    <source>
        <dbReference type="ARBA" id="ARBA00010122"/>
    </source>
</evidence>
<keyword evidence="18" id="KW-1185">Reference proteome</keyword>
<reference evidence="17 18" key="1">
    <citation type="submission" date="2019-05" db="EMBL/GenBank/DDBJ databases">
        <title>Ruegeria sp. nov., isolated from tidal flat.</title>
        <authorList>
            <person name="Kim W."/>
        </authorList>
    </citation>
    <scope>NUCLEOTIDE SEQUENCE [LARGE SCALE GENOMIC DNA]</scope>
    <source>
        <strain evidence="17 18">CAU 1488</strain>
    </source>
</reference>
<dbReference type="NCBIfam" id="TIGR00657">
    <property type="entry name" value="asp_kinases"/>
    <property type="match status" value="1"/>
</dbReference>
<dbReference type="Proteomes" id="UP001193035">
    <property type="component" value="Unassembled WGS sequence"/>
</dbReference>
<feature type="domain" description="ACT" evidence="16">
    <location>
        <begin position="349"/>
        <end position="411"/>
    </location>
</feature>
<evidence type="ECO:0000256" key="10">
    <source>
        <dbReference type="ARBA" id="ARBA00022777"/>
    </source>
</evidence>
<dbReference type="EC" id="2.7.2.4" evidence="5 14"/>
<organism evidence="17 18">
    <name type="scientific">Ruegeria sediminis</name>
    <dbReference type="NCBI Taxonomy" id="2583820"/>
    <lineage>
        <taxon>Bacteria</taxon>
        <taxon>Pseudomonadati</taxon>
        <taxon>Pseudomonadota</taxon>
        <taxon>Alphaproteobacteria</taxon>
        <taxon>Rhodobacterales</taxon>
        <taxon>Roseobacteraceae</taxon>
        <taxon>Ruegeria</taxon>
    </lineage>
</organism>
<evidence type="ECO:0000256" key="3">
    <source>
        <dbReference type="ARBA" id="ARBA00005139"/>
    </source>
</evidence>
<dbReference type="SUPFAM" id="SSF53633">
    <property type="entry name" value="Carbamate kinase-like"/>
    <property type="match status" value="1"/>
</dbReference>
<dbReference type="InterPro" id="IPR054352">
    <property type="entry name" value="ACT_Aspartokinase"/>
</dbReference>
<dbReference type="InterPro" id="IPR001341">
    <property type="entry name" value="Asp_kinase"/>
</dbReference>
<dbReference type="PIRSF" id="PIRSF000726">
    <property type="entry name" value="Asp_kin"/>
    <property type="match status" value="1"/>
</dbReference>
<dbReference type="Pfam" id="PF01842">
    <property type="entry name" value="ACT"/>
    <property type="match status" value="1"/>
</dbReference>
<dbReference type="Pfam" id="PF00696">
    <property type="entry name" value="AA_kinase"/>
    <property type="match status" value="1"/>
</dbReference>
<evidence type="ECO:0000256" key="6">
    <source>
        <dbReference type="ARBA" id="ARBA00016273"/>
    </source>
</evidence>
<dbReference type="SUPFAM" id="SSF55021">
    <property type="entry name" value="ACT-like"/>
    <property type="match status" value="2"/>
</dbReference>
<dbReference type="CDD" id="cd04923">
    <property type="entry name" value="ACT_AK-LysC-DapG-like_2"/>
    <property type="match status" value="1"/>
</dbReference>
<proteinExistence type="inferred from homology"/>
<comment type="caution">
    <text evidence="17">The sequence shown here is derived from an EMBL/GenBank/DDBJ whole genome shotgun (WGS) entry which is preliminary data.</text>
</comment>
<gene>
    <name evidence="17" type="ORF">FGK63_09780</name>
</gene>
<keyword evidence="12" id="KW-0457">Lysine biosynthesis</keyword>
<dbReference type="InterPro" id="IPR002912">
    <property type="entry name" value="ACT_dom"/>
</dbReference>
<dbReference type="InterPro" id="IPR001048">
    <property type="entry name" value="Asp/Glu/Uridylate_kinase"/>
</dbReference>
<dbReference type="PROSITE" id="PS51671">
    <property type="entry name" value="ACT"/>
    <property type="match status" value="2"/>
</dbReference>
<evidence type="ECO:0000259" key="16">
    <source>
        <dbReference type="PROSITE" id="PS51671"/>
    </source>
</evidence>
<dbReference type="CDD" id="cd04261">
    <property type="entry name" value="AAK_AKii-LysC-BS"/>
    <property type="match status" value="1"/>
</dbReference>
<dbReference type="InterPro" id="IPR045865">
    <property type="entry name" value="ACT-like_dom_sf"/>
</dbReference>
<sequence>MPVLVMKFGGTSVANLDRIRRAAKRVGVEVAKGYDVIVIVSAMSGKTNELVGWVDEISPLYDAREYDAVVSSGENVTAGLMALTLQEMDVPARSWQGWQVPLITTSAHSAARIEEIPTKNINQKFAEGMKVAVVAGFQGISPEGRITTLGRGGSDTTAVAFAAAFEAERCDIYTDVDGVYTTDPRICGKARKLDKISFEEMLELASLGAKVLQTRSVELAMRYKVKLRVLSSFEEQSDEAGTLVCDEEEIMESNVVSGVAYSRDEAQMTLLSVADRPGIAATIFGALSDAGVNVDMIVQDVSEEGRTNMTFSLPVDQVKRAEKAMNDIKGVSLNYDTLQIEPDVAKVSVVGIGMRSQSGVAAKMFKVLSDEGINIKVITTSEIKISVLIDRKYMELAVQALHDAFGLDKAA</sequence>
<dbReference type="PANTHER" id="PTHR21499:SF3">
    <property type="entry name" value="ASPARTOKINASE"/>
    <property type="match status" value="1"/>
</dbReference>
<dbReference type="NCBIfam" id="NF005154">
    <property type="entry name" value="PRK06635.1-2"/>
    <property type="match status" value="1"/>
</dbReference>
<keyword evidence="8 14" id="KW-0808">Transferase</keyword>
<dbReference type="PROSITE" id="PS00324">
    <property type="entry name" value="ASPARTOKINASE"/>
    <property type="match status" value="1"/>
</dbReference>
<evidence type="ECO:0000256" key="9">
    <source>
        <dbReference type="ARBA" id="ARBA00022741"/>
    </source>
</evidence>
<evidence type="ECO:0000256" key="5">
    <source>
        <dbReference type="ARBA" id="ARBA00013059"/>
    </source>
</evidence>
<evidence type="ECO:0000256" key="15">
    <source>
        <dbReference type="RuleBase" id="RU004249"/>
    </source>
</evidence>
<dbReference type="EMBL" id="VCPD01000003">
    <property type="protein sequence ID" value="TMV07746.1"/>
    <property type="molecule type" value="Genomic_DNA"/>
</dbReference>
<dbReference type="NCBIfam" id="NF005155">
    <property type="entry name" value="PRK06635.1-4"/>
    <property type="match status" value="1"/>
</dbReference>
<dbReference type="Pfam" id="PF22468">
    <property type="entry name" value="ACT_9"/>
    <property type="match status" value="1"/>
</dbReference>
<keyword evidence="10 14" id="KW-0418">Kinase</keyword>
<feature type="domain" description="ACT" evidence="16">
    <location>
        <begin position="268"/>
        <end position="342"/>
    </location>
</feature>
<comment type="similarity">
    <text evidence="4 14">Belongs to the aspartokinase family.</text>
</comment>
<accession>A0ABY2WYR8</accession>
<dbReference type="InterPro" id="IPR018042">
    <property type="entry name" value="Aspartate_kinase_CS"/>
</dbReference>
<keyword evidence="9" id="KW-0547">Nucleotide-binding</keyword>
<dbReference type="Gene3D" id="3.30.2130.10">
    <property type="entry name" value="VC0802-like"/>
    <property type="match status" value="1"/>
</dbReference>
<dbReference type="PANTHER" id="PTHR21499">
    <property type="entry name" value="ASPARTATE KINASE"/>
    <property type="match status" value="1"/>
</dbReference>
<evidence type="ECO:0000256" key="8">
    <source>
        <dbReference type="ARBA" id="ARBA00022679"/>
    </source>
</evidence>
<dbReference type="GO" id="GO:0004072">
    <property type="term" value="F:aspartate kinase activity"/>
    <property type="evidence" value="ECO:0007669"/>
    <property type="project" value="UniProtKB-EC"/>
</dbReference>
<evidence type="ECO:0000256" key="7">
    <source>
        <dbReference type="ARBA" id="ARBA00022605"/>
    </source>
</evidence>
<dbReference type="CDD" id="cd04913">
    <property type="entry name" value="ACT_AKii-LysC-BS-like_1"/>
    <property type="match status" value="1"/>
</dbReference>
<dbReference type="InterPro" id="IPR005260">
    <property type="entry name" value="Asp_kin_monofn"/>
</dbReference>
<keyword evidence="11" id="KW-0067">ATP-binding</keyword>
<name>A0ABY2WYR8_9RHOB</name>
<protein>
    <recommendedName>
        <fullName evidence="6 14">Aspartokinase</fullName>
        <ecNumber evidence="5 14">2.7.2.4</ecNumber>
    </recommendedName>
</protein>